<evidence type="ECO:0000256" key="4">
    <source>
        <dbReference type="ARBA" id="ARBA00023163"/>
    </source>
</evidence>
<feature type="compositionally biased region" description="Basic and acidic residues" evidence="6">
    <location>
        <begin position="116"/>
        <end position="125"/>
    </location>
</feature>
<gene>
    <name evidence="8" type="ORF">VHUM_04034</name>
</gene>
<feature type="region of interest" description="Disordered" evidence="6">
    <location>
        <begin position="1"/>
        <end position="134"/>
    </location>
</feature>
<dbReference type="CDD" id="cd12148">
    <property type="entry name" value="fungal_TF_MHR"/>
    <property type="match status" value="1"/>
</dbReference>
<evidence type="ECO:0000256" key="1">
    <source>
        <dbReference type="ARBA" id="ARBA00004123"/>
    </source>
</evidence>
<feature type="compositionally biased region" description="Low complexity" evidence="6">
    <location>
        <begin position="18"/>
        <end position="35"/>
    </location>
</feature>
<feature type="region of interest" description="Disordered" evidence="6">
    <location>
        <begin position="170"/>
        <end position="256"/>
    </location>
</feature>
<dbReference type="InterPro" id="IPR007219">
    <property type="entry name" value="XnlR_reg_dom"/>
</dbReference>
<dbReference type="Pfam" id="PF00172">
    <property type="entry name" value="Zn_clus"/>
    <property type="match status" value="1"/>
</dbReference>
<dbReference type="OrthoDB" id="42561at2759"/>
<dbReference type="GO" id="GO:0008270">
    <property type="term" value="F:zinc ion binding"/>
    <property type="evidence" value="ECO:0007669"/>
    <property type="project" value="InterPro"/>
</dbReference>
<dbReference type="AlphaFoldDB" id="A0A7D8V2R0"/>
<evidence type="ECO:0000259" key="7">
    <source>
        <dbReference type="PROSITE" id="PS50048"/>
    </source>
</evidence>
<feature type="compositionally biased region" description="Basic and acidic residues" evidence="6">
    <location>
        <begin position="99"/>
        <end position="109"/>
    </location>
</feature>
<evidence type="ECO:0000313" key="9">
    <source>
        <dbReference type="Proteomes" id="UP000473826"/>
    </source>
</evidence>
<feature type="compositionally biased region" description="Polar residues" evidence="6">
    <location>
        <begin position="735"/>
        <end position="747"/>
    </location>
</feature>
<evidence type="ECO:0000256" key="6">
    <source>
        <dbReference type="SAM" id="MobiDB-lite"/>
    </source>
</evidence>
<dbReference type="Proteomes" id="UP000473826">
    <property type="component" value="Unassembled WGS sequence"/>
</dbReference>
<keyword evidence="4" id="KW-0804">Transcription</keyword>
<dbReference type="GO" id="GO:0006351">
    <property type="term" value="P:DNA-templated transcription"/>
    <property type="evidence" value="ECO:0007669"/>
    <property type="project" value="InterPro"/>
</dbReference>
<dbReference type="InterPro" id="IPR036864">
    <property type="entry name" value="Zn2-C6_fun-type_DNA-bd_sf"/>
</dbReference>
<evidence type="ECO:0000313" key="8">
    <source>
        <dbReference type="EMBL" id="TXT04951.1"/>
    </source>
</evidence>
<evidence type="ECO:0000256" key="5">
    <source>
        <dbReference type="ARBA" id="ARBA00023242"/>
    </source>
</evidence>
<feature type="compositionally biased region" description="Polar residues" evidence="6">
    <location>
        <begin position="81"/>
        <end position="94"/>
    </location>
</feature>
<feature type="compositionally biased region" description="Basic and acidic residues" evidence="6">
    <location>
        <begin position="786"/>
        <end position="831"/>
    </location>
</feature>
<dbReference type="GO" id="GO:0000981">
    <property type="term" value="F:DNA-binding transcription factor activity, RNA polymerase II-specific"/>
    <property type="evidence" value="ECO:0007669"/>
    <property type="project" value="InterPro"/>
</dbReference>
<feature type="compositionally biased region" description="Pro residues" evidence="6">
    <location>
        <begin position="49"/>
        <end position="65"/>
    </location>
</feature>
<dbReference type="GO" id="GO:0003677">
    <property type="term" value="F:DNA binding"/>
    <property type="evidence" value="ECO:0007669"/>
    <property type="project" value="InterPro"/>
</dbReference>
<dbReference type="InterPro" id="IPR001138">
    <property type="entry name" value="Zn2Cys6_DnaBD"/>
</dbReference>
<dbReference type="PROSITE" id="PS00463">
    <property type="entry name" value="ZN2_CY6_FUNGAL_1"/>
    <property type="match status" value="1"/>
</dbReference>
<reference evidence="8 9" key="1">
    <citation type="journal article" date="2019" name="PLoS Genet.">
        <title>Convergent evolution of linked mating-type loci in basidiomycete fungi.</title>
        <authorList>
            <person name="Sun S."/>
            <person name="Coelho M.A."/>
            <person name="Heitman J."/>
            <person name="Nowrousian M."/>
        </authorList>
    </citation>
    <scope>NUCLEOTIDE SEQUENCE [LARGE SCALE GENOMIC DNA]</scope>
    <source>
        <strain evidence="8 9">CBS 4282</strain>
    </source>
</reference>
<dbReference type="PANTHER" id="PTHR47338">
    <property type="entry name" value="ZN(II)2CYS6 TRANSCRIPTION FACTOR (EUROFUNG)-RELATED"/>
    <property type="match status" value="1"/>
</dbReference>
<dbReference type="GO" id="GO:0005634">
    <property type="term" value="C:nucleus"/>
    <property type="evidence" value="ECO:0007669"/>
    <property type="project" value="UniProtKB-SubCell"/>
</dbReference>
<dbReference type="InterPro" id="IPR050815">
    <property type="entry name" value="TF_fung"/>
</dbReference>
<feature type="compositionally biased region" description="Low complexity" evidence="6">
    <location>
        <begin position="756"/>
        <end position="772"/>
    </location>
</feature>
<feature type="compositionally biased region" description="Gly residues" evidence="6">
    <location>
        <begin position="211"/>
        <end position="223"/>
    </location>
</feature>
<accession>A0A7D8V2R0</accession>
<organism evidence="8 9">
    <name type="scientific">Vanrija humicola</name>
    <name type="common">Yeast</name>
    <name type="synonym">Cryptococcus humicola</name>
    <dbReference type="NCBI Taxonomy" id="5417"/>
    <lineage>
        <taxon>Eukaryota</taxon>
        <taxon>Fungi</taxon>
        <taxon>Dikarya</taxon>
        <taxon>Basidiomycota</taxon>
        <taxon>Agaricomycotina</taxon>
        <taxon>Tremellomycetes</taxon>
        <taxon>Trichosporonales</taxon>
        <taxon>Trichosporonaceae</taxon>
        <taxon>Vanrija</taxon>
    </lineage>
</organism>
<dbReference type="SUPFAM" id="SSF57701">
    <property type="entry name" value="Zn2/Cys6 DNA-binding domain"/>
    <property type="match status" value="1"/>
</dbReference>
<sequence length="866" mass="95185">MAGEDTVSAHPLRPAGDSGSPPSSSTAPQPTTKSSLPPLQPRTRTPKPLEAPPSKVQPPPEPRQPAPLAAPSSRPSGLLRTSFNPSSSYATSSMYRAASTHEREVREAPRPSPSKPELDKEELTTKGRKRKRLAKACSACHKNKRRCDGFAPCSNCEFSARPCVYLNAQGEEIPPPRTRDSSAAPMNKRGSNDDGKPAYIPAGPDRRPSGGNPGGAPGGPGGEDWGRRDYRDGDRPGKDPRDWRNGERPGSFGPLDVVDRDITLQAELIEGFLKRTHPYASMLHVPTFLHRHYLNRVSPILLDAIYTMASRLITTESFVSAFPASVPVHMRGQTFADRCRANIDRIVEMRQHWSEEDHRLDSGTWDETEFVQSCVLMSCYFNSTRQPRLGLYYLDVALSVLRPNNSGLLPPPSARLNLSTPEFHTLAEVRNRTFWMAIIGDVCSSAGGRPRRMMDHELANVPLPGYEIYWYRYGGMASGGREPGRRDSITPGTGNWHAEEGAVGEFGHIIRIMIIYSNIMAIANNAGGGSPEARHMPPSHYEQALKSWAIELPRQFRFDEVNLSAAMAKIPNPLPEVAFGGWAFAYMHVVAECGMFYLQSKHAGAPFAVQRQGQAVDNLTVIIDSLGERGREGPLMFFAVVIITCWTDHIRATAPSGNYQVLDERLNLWWGETYHEWGWGRRETLENGVFPFLDAATPGRETPRDLRPFPGAPTSPRQNGGESTVSPASHAVVTPSESTYSGASSSRYPVLPPLRPRASSGSFGRRSPSPGRTAQRKTGSVSGPAVDRERERERGERSSDLHLPPLDKDVRSRESTNEPRPLHPPTKRERAWPTNGSGGPLLGIDALVSAAEEHRRESLAETSASA</sequence>
<protein>
    <recommendedName>
        <fullName evidence="7">Zn(2)-C6 fungal-type domain-containing protein</fullName>
    </recommendedName>
</protein>
<dbReference type="Pfam" id="PF04082">
    <property type="entry name" value="Fungal_trans"/>
    <property type="match status" value="1"/>
</dbReference>
<dbReference type="PANTHER" id="PTHR47338:SF5">
    <property type="entry name" value="ZN(II)2CYS6 TRANSCRIPTION FACTOR (EUROFUNG)"/>
    <property type="match status" value="1"/>
</dbReference>
<evidence type="ECO:0000256" key="3">
    <source>
        <dbReference type="ARBA" id="ARBA00023015"/>
    </source>
</evidence>
<keyword evidence="2" id="KW-0479">Metal-binding</keyword>
<dbReference type="EMBL" id="QKWK01000013">
    <property type="protein sequence ID" value="TXT04951.1"/>
    <property type="molecule type" value="Genomic_DNA"/>
</dbReference>
<dbReference type="Gene3D" id="4.10.240.10">
    <property type="entry name" value="Zn(2)-C6 fungal-type DNA-binding domain"/>
    <property type="match status" value="1"/>
</dbReference>
<dbReference type="SMART" id="SM00066">
    <property type="entry name" value="GAL4"/>
    <property type="match status" value="1"/>
</dbReference>
<feature type="compositionally biased region" description="Polar residues" evidence="6">
    <location>
        <begin position="715"/>
        <end position="727"/>
    </location>
</feature>
<keyword evidence="9" id="KW-1185">Reference proteome</keyword>
<feature type="compositionally biased region" description="Low complexity" evidence="6">
    <location>
        <begin position="66"/>
        <end position="79"/>
    </location>
</feature>
<dbReference type="PROSITE" id="PS50048">
    <property type="entry name" value="ZN2_CY6_FUNGAL_2"/>
    <property type="match status" value="1"/>
</dbReference>
<feature type="region of interest" description="Disordered" evidence="6">
    <location>
        <begin position="693"/>
        <end position="842"/>
    </location>
</feature>
<proteinExistence type="predicted"/>
<keyword evidence="3" id="KW-0805">Transcription regulation</keyword>
<comment type="caution">
    <text evidence="8">The sequence shown here is derived from an EMBL/GenBank/DDBJ whole genome shotgun (WGS) entry which is preliminary data.</text>
</comment>
<evidence type="ECO:0000256" key="2">
    <source>
        <dbReference type="ARBA" id="ARBA00022723"/>
    </source>
</evidence>
<name>A0A7D8V2R0_VANHU</name>
<feature type="compositionally biased region" description="Basic and acidic residues" evidence="6">
    <location>
        <begin position="224"/>
        <end position="247"/>
    </location>
</feature>
<feature type="domain" description="Zn(2)-C6 fungal-type" evidence="7">
    <location>
        <begin position="136"/>
        <end position="165"/>
    </location>
</feature>
<dbReference type="CDD" id="cd00067">
    <property type="entry name" value="GAL4"/>
    <property type="match status" value="1"/>
</dbReference>
<comment type="subcellular location">
    <subcellularLocation>
        <location evidence="1">Nucleus</location>
    </subcellularLocation>
</comment>
<keyword evidence="5" id="KW-0539">Nucleus</keyword>